<reference evidence="1" key="2">
    <citation type="submission" date="2025-09" db="UniProtKB">
        <authorList>
            <consortium name="Ensembl"/>
        </authorList>
    </citation>
    <scope>IDENTIFICATION</scope>
</reference>
<evidence type="ECO:0000313" key="2">
    <source>
        <dbReference type="Proteomes" id="UP000694406"/>
    </source>
</evidence>
<name>A0A8C5S9L2_LATLA</name>
<reference evidence="1" key="1">
    <citation type="submission" date="2025-08" db="UniProtKB">
        <authorList>
            <consortium name="Ensembl"/>
        </authorList>
    </citation>
    <scope>IDENTIFICATION</scope>
</reference>
<sequence>SCCLIMPGPGMKGLSPHWVSPLPGPFTQGCACPHWPCCVVHKPVLQHWFRGCASRIVPGMPVNKLPRCSSTVRISLNDGSVTTSLPTMPCWCCVAPSSHNFACFL</sequence>
<protein>
    <submittedName>
        <fullName evidence="1">Uncharacterized protein</fullName>
    </submittedName>
</protein>
<organism evidence="1 2">
    <name type="scientific">Laticauda laticaudata</name>
    <name type="common">Blue-ringed sea krait</name>
    <name type="synonym">Blue-lipped sea krait</name>
    <dbReference type="NCBI Taxonomy" id="8630"/>
    <lineage>
        <taxon>Eukaryota</taxon>
        <taxon>Metazoa</taxon>
        <taxon>Chordata</taxon>
        <taxon>Craniata</taxon>
        <taxon>Vertebrata</taxon>
        <taxon>Euteleostomi</taxon>
        <taxon>Lepidosauria</taxon>
        <taxon>Squamata</taxon>
        <taxon>Bifurcata</taxon>
        <taxon>Unidentata</taxon>
        <taxon>Episquamata</taxon>
        <taxon>Toxicofera</taxon>
        <taxon>Serpentes</taxon>
        <taxon>Colubroidea</taxon>
        <taxon>Elapidae</taxon>
        <taxon>Laticaudinae</taxon>
        <taxon>Laticauda</taxon>
    </lineage>
</organism>
<proteinExistence type="predicted"/>
<dbReference type="Ensembl" id="ENSLLTT00000014850.1">
    <property type="protein sequence ID" value="ENSLLTP00000014287.1"/>
    <property type="gene ID" value="ENSLLTG00000010963.1"/>
</dbReference>
<keyword evidence="2" id="KW-1185">Reference proteome</keyword>
<evidence type="ECO:0000313" key="1">
    <source>
        <dbReference type="Ensembl" id="ENSLLTP00000014287.1"/>
    </source>
</evidence>
<dbReference type="Proteomes" id="UP000694406">
    <property type="component" value="Unplaced"/>
</dbReference>
<accession>A0A8C5S9L2</accession>
<dbReference type="AlphaFoldDB" id="A0A8C5S9L2"/>